<name>A0A8S5UER5_9CAUD</name>
<organism evidence="1">
    <name type="scientific">Myoviridae sp. ct0mD26</name>
    <dbReference type="NCBI Taxonomy" id="2825015"/>
    <lineage>
        <taxon>Viruses</taxon>
        <taxon>Duplodnaviria</taxon>
        <taxon>Heunggongvirae</taxon>
        <taxon>Uroviricota</taxon>
        <taxon>Caudoviricetes</taxon>
    </lineage>
</organism>
<proteinExistence type="predicted"/>
<dbReference type="EMBL" id="BK016077">
    <property type="protein sequence ID" value="DAF92977.1"/>
    <property type="molecule type" value="Genomic_DNA"/>
</dbReference>
<sequence length="54" mass="6045">MGVDMETSAVSTHCRVVHSDTFHVLTLLSWAVAHTRSEALRTTNNRVVLFVSFN</sequence>
<evidence type="ECO:0000313" key="1">
    <source>
        <dbReference type="EMBL" id="DAF92977.1"/>
    </source>
</evidence>
<accession>A0A8S5UER5</accession>
<protein>
    <submittedName>
        <fullName evidence="1">Uncharacterized protein</fullName>
    </submittedName>
</protein>
<reference evidence="1" key="1">
    <citation type="journal article" date="2021" name="Proc. Natl. Acad. Sci. U.S.A.">
        <title>A Catalog of Tens of Thousands of Viruses from Human Metagenomes Reveals Hidden Associations with Chronic Diseases.</title>
        <authorList>
            <person name="Tisza M.J."/>
            <person name="Buck C.B."/>
        </authorList>
    </citation>
    <scope>NUCLEOTIDE SEQUENCE</scope>
    <source>
        <strain evidence="1">Ct0mD26</strain>
    </source>
</reference>